<dbReference type="RefSeq" id="WP_193782220.1">
    <property type="nucleotide sequence ID" value="NZ_JADDOJ010000120.1"/>
</dbReference>
<comment type="caution">
    <text evidence="1">The sequence shown here is derived from an EMBL/GenBank/DDBJ whole genome shotgun (WGS) entry which is preliminary data.</text>
</comment>
<proteinExistence type="predicted"/>
<protein>
    <submittedName>
        <fullName evidence="1">Uncharacterized protein</fullName>
    </submittedName>
</protein>
<keyword evidence="2" id="KW-1185">Reference proteome</keyword>
<organism evidence="1 2">
    <name type="scientific">Ramlibacter aquaticus</name>
    <dbReference type="NCBI Taxonomy" id="2780094"/>
    <lineage>
        <taxon>Bacteria</taxon>
        <taxon>Pseudomonadati</taxon>
        <taxon>Pseudomonadota</taxon>
        <taxon>Betaproteobacteria</taxon>
        <taxon>Burkholderiales</taxon>
        <taxon>Comamonadaceae</taxon>
        <taxon>Ramlibacter</taxon>
    </lineage>
</organism>
<dbReference type="EMBL" id="JADDOJ010000120">
    <property type="protein sequence ID" value="MBE7942672.1"/>
    <property type="molecule type" value="Genomic_DNA"/>
</dbReference>
<accession>A0ABR9SK27</accession>
<sequence length="173" mass="19179">MFTTREDFRDTAPDGGEDQRWRRVDLTFGQPLVLVRLRCPETRIEQTTLMAQAADVLDVAMQPGLNGLLSIHLLQPPKWSPSGNWSLIEIVELGVRPVGNGSKRRSVIFKDLGGSLFGGYPIVKIDGEPQSFEAVISLPGCGRASGLQWVCQGAALSPQDRAEPMQPQRRRWL</sequence>
<evidence type="ECO:0000313" key="2">
    <source>
        <dbReference type="Proteomes" id="UP000715965"/>
    </source>
</evidence>
<dbReference type="Proteomes" id="UP000715965">
    <property type="component" value="Unassembled WGS sequence"/>
</dbReference>
<evidence type="ECO:0000313" key="1">
    <source>
        <dbReference type="EMBL" id="MBE7942672.1"/>
    </source>
</evidence>
<reference evidence="1 2" key="1">
    <citation type="submission" date="2020-10" db="EMBL/GenBank/DDBJ databases">
        <title>Draft genome of Ramlibacter aquaticus LMG 30558.</title>
        <authorList>
            <person name="Props R."/>
        </authorList>
    </citation>
    <scope>NUCLEOTIDE SEQUENCE [LARGE SCALE GENOMIC DNA]</scope>
    <source>
        <strain evidence="1 2">LMG 30558</strain>
    </source>
</reference>
<gene>
    <name evidence="1" type="ORF">IM725_19045</name>
</gene>
<name>A0ABR9SK27_9BURK</name>